<organism evidence="1 2">
    <name type="scientific">Alsobacter metallidurans</name>
    <dbReference type="NCBI Taxonomy" id="340221"/>
    <lineage>
        <taxon>Bacteria</taxon>
        <taxon>Pseudomonadati</taxon>
        <taxon>Pseudomonadota</taxon>
        <taxon>Alphaproteobacteria</taxon>
        <taxon>Hyphomicrobiales</taxon>
        <taxon>Alsobacteraceae</taxon>
        <taxon>Alsobacter</taxon>
    </lineage>
</organism>
<comment type="caution">
    <text evidence="1">The sequence shown here is derived from an EMBL/GenBank/DDBJ whole genome shotgun (WGS) entry which is preliminary data.</text>
</comment>
<accession>A0A917MIV2</accession>
<reference evidence="1" key="2">
    <citation type="submission" date="2020-09" db="EMBL/GenBank/DDBJ databases">
        <authorList>
            <person name="Sun Q."/>
            <person name="Zhou Y."/>
        </authorList>
    </citation>
    <scope>NUCLEOTIDE SEQUENCE</scope>
    <source>
        <strain evidence="1">CGMCC 1.12214</strain>
    </source>
</reference>
<proteinExistence type="predicted"/>
<dbReference type="AlphaFoldDB" id="A0A917MIV2"/>
<protein>
    <submittedName>
        <fullName evidence="1">Uncharacterized protein</fullName>
    </submittedName>
</protein>
<dbReference type="RefSeq" id="WP_188518987.1">
    <property type="nucleotide sequence ID" value="NZ_BMES01000002.1"/>
</dbReference>
<reference evidence="1" key="1">
    <citation type="journal article" date="2014" name="Int. J. Syst. Evol. Microbiol.">
        <title>Complete genome sequence of Corynebacterium casei LMG S-19264T (=DSM 44701T), isolated from a smear-ripened cheese.</title>
        <authorList>
            <consortium name="US DOE Joint Genome Institute (JGI-PGF)"/>
            <person name="Walter F."/>
            <person name="Albersmeier A."/>
            <person name="Kalinowski J."/>
            <person name="Ruckert C."/>
        </authorList>
    </citation>
    <scope>NUCLEOTIDE SEQUENCE</scope>
    <source>
        <strain evidence="1">CGMCC 1.12214</strain>
    </source>
</reference>
<keyword evidence="2" id="KW-1185">Reference proteome</keyword>
<sequence length="75" mass="8185">MREIHTSGPRQASIRLPDDPITADLRSFAFEIGLPGACAMTKDELVEGLRQFHMLRHAIETATGGLKPDPTAEAQ</sequence>
<evidence type="ECO:0000313" key="2">
    <source>
        <dbReference type="Proteomes" id="UP000603912"/>
    </source>
</evidence>
<dbReference type="Proteomes" id="UP000603912">
    <property type="component" value="Unassembled WGS sequence"/>
</dbReference>
<dbReference type="EMBL" id="BMES01000002">
    <property type="protein sequence ID" value="GGH26868.1"/>
    <property type="molecule type" value="Genomic_DNA"/>
</dbReference>
<gene>
    <name evidence="1" type="ORF">GCM10007036_35000</name>
</gene>
<evidence type="ECO:0000313" key="1">
    <source>
        <dbReference type="EMBL" id="GGH26868.1"/>
    </source>
</evidence>
<name>A0A917MIV2_9HYPH</name>